<comment type="caution">
    <text evidence="2">The sequence shown here is derived from an EMBL/GenBank/DDBJ whole genome shotgun (WGS) entry which is preliminary data.</text>
</comment>
<evidence type="ECO:0000313" key="3">
    <source>
        <dbReference type="Proteomes" id="UP000297776"/>
    </source>
</evidence>
<sequence>MGMFILVVGFAILVLGSITPVSDFVTIPLFSVVAGFGLWLTYREKKRQIEEMKEKSKKQNSWLA</sequence>
<dbReference type="Proteomes" id="UP000297776">
    <property type="component" value="Unassembled WGS sequence"/>
</dbReference>
<proteinExistence type="predicted"/>
<feature type="transmembrane region" description="Helical" evidence="1">
    <location>
        <begin position="26"/>
        <end position="42"/>
    </location>
</feature>
<accession>A0A4Y8LM63</accession>
<keyword evidence="1" id="KW-1133">Transmembrane helix</keyword>
<gene>
    <name evidence="2" type="ORF">E2626_07145</name>
</gene>
<name>A0A4Y8LM63_9BACL</name>
<dbReference type="EMBL" id="SORX01000003">
    <property type="protein sequence ID" value="TFE02347.1"/>
    <property type="molecule type" value="Genomic_DNA"/>
</dbReference>
<keyword evidence="1" id="KW-0472">Membrane</keyword>
<organism evidence="2 3">
    <name type="scientific">Jeotgalibacillus salarius</name>
    <dbReference type="NCBI Taxonomy" id="546023"/>
    <lineage>
        <taxon>Bacteria</taxon>
        <taxon>Bacillati</taxon>
        <taxon>Bacillota</taxon>
        <taxon>Bacilli</taxon>
        <taxon>Bacillales</taxon>
        <taxon>Caryophanaceae</taxon>
        <taxon>Jeotgalibacillus</taxon>
    </lineage>
</organism>
<reference evidence="2 3" key="1">
    <citation type="submission" date="2019-03" db="EMBL/GenBank/DDBJ databases">
        <authorList>
            <person name="Yang Y."/>
        </authorList>
    </citation>
    <scope>NUCLEOTIDE SEQUENCE [LARGE SCALE GENOMIC DNA]</scope>
    <source>
        <strain evidence="2 3">ASL-1</strain>
    </source>
</reference>
<keyword evidence="3" id="KW-1185">Reference proteome</keyword>
<dbReference type="AlphaFoldDB" id="A0A4Y8LM63"/>
<keyword evidence="1" id="KW-0812">Transmembrane</keyword>
<protein>
    <submittedName>
        <fullName evidence="2">Uncharacterized protein</fullName>
    </submittedName>
</protein>
<dbReference type="OrthoDB" id="9874173at2"/>
<evidence type="ECO:0000256" key="1">
    <source>
        <dbReference type="SAM" id="Phobius"/>
    </source>
</evidence>
<dbReference type="RefSeq" id="WP_134381047.1">
    <property type="nucleotide sequence ID" value="NZ_SORX01000003.1"/>
</dbReference>
<evidence type="ECO:0000313" key="2">
    <source>
        <dbReference type="EMBL" id="TFE02347.1"/>
    </source>
</evidence>